<reference evidence="3" key="1">
    <citation type="submission" date="2025-08" db="UniProtKB">
        <authorList>
            <consortium name="RefSeq"/>
        </authorList>
    </citation>
    <scope>IDENTIFICATION</scope>
    <source>
        <tissue evidence="3">Blood</tissue>
    </source>
</reference>
<proteinExistence type="predicted"/>
<feature type="compositionally biased region" description="Acidic residues" evidence="1">
    <location>
        <begin position="188"/>
        <end position="205"/>
    </location>
</feature>
<dbReference type="AlphaFoldDB" id="A0AA97J8I1"/>
<accession>A0AA97J8I1</accession>
<evidence type="ECO:0000313" key="2">
    <source>
        <dbReference type="Proteomes" id="UP001190640"/>
    </source>
</evidence>
<dbReference type="RefSeq" id="XP_054833680.1">
    <property type="nucleotide sequence ID" value="XM_054977705.1"/>
</dbReference>
<feature type="compositionally biased region" description="Low complexity" evidence="1">
    <location>
        <begin position="406"/>
        <end position="419"/>
    </location>
</feature>
<dbReference type="Proteomes" id="UP001190640">
    <property type="component" value="Chromosome 4"/>
</dbReference>
<feature type="compositionally biased region" description="Gly residues" evidence="1">
    <location>
        <begin position="448"/>
        <end position="493"/>
    </location>
</feature>
<evidence type="ECO:0000313" key="3">
    <source>
        <dbReference type="RefSeq" id="XP_054833680.1"/>
    </source>
</evidence>
<feature type="compositionally biased region" description="Polar residues" evidence="1">
    <location>
        <begin position="509"/>
        <end position="523"/>
    </location>
</feature>
<name>A0AA97J8I1_EUBMA</name>
<dbReference type="GeneID" id="129328563"/>
<dbReference type="KEGG" id="emc:129328563"/>
<protein>
    <submittedName>
        <fullName evidence="3">Uncharacterized protein LOC129328563</fullName>
    </submittedName>
</protein>
<organism evidence="2 3">
    <name type="scientific">Eublepharis macularius</name>
    <name type="common">Leopard gecko</name>
    <name type="synonym">Cyrtodactylus macularius</name>
    <dbReference type="NCBI Taxonomy" id="481883"/>
    <lineage>
        <taxon>Eukaryota</taxon>
        <taxon>Metazoa</taxon>
        <taxon>Chordata</taxon>
        <taxon>Craniata</taxon>
        <taxon>Vertebrata</taxon>
        <taxon>Euteleostomi</taxon>
        <taxon>Lepidosauria</taxon>
        <taxon>Squamata</taxon>
        <taxon>Bifurcata</taxon>
        <taxon>Gekkota</taxon>
        <taxon>Eublepharidae</taxon>
        <taxon>Eublepharinae</taxon>
        <taxon>Eublepharis</taxon>
    </lineage>
</organism>
<sequence>MAISGALQPNHGTKLQKGKLKASLESLEDGMKWATSNQSHQQEAIEELESLSQHLYGHIFIEFESLRQILDAKEQSMMDTVKQMKADNQAEMERRLAYLKAYESSHAETTSRVRAALEETNEFALLKGIKELMRRIQDHLGEENGKAEHEVCAHDQRAKETEEKDTEDEKVDVNMPEGKGNENKNDEGETYGEAEDAEEAQDAEDIVPVDPALEELEEWLDFETWKEMLESISIWETPNPDSFSWFPSPEEDMFQLGDSRASEALEEEATSEAVEEEDLICAVDVTSAPDEVASDKPLPSSSSDAALPMGRALHSPPPSHCTPNYFPVPVFQQIPLYNVVQRWGAPCRWRPSPRRGWAMLRGRGATVRHFLSSRGGHGRGFQSTFKPREAGASGQGRGWLNTQKRQSSGSSNSGQSSGGKTHPPKPRGTHVSGRGGSGQGRGSASSPGRGGSGQGQGSAVGRGGLGQGRGSAVGQGGSGQGRGSAVGRGGSGQGRASAQKGPTHHSGGRASSSKGSWNRQASHQGGCGRGSGSAKGSRGK</sequence>
<feature type="compositionally biased region" description="Basic and acidic residues" evidence="1">
    <location>
        <begin position="144"/>
        <end position="162"/>
    </location>
</feature>
<feature type="region of interest" description="Disordered" evidence="1">
    <location>
        <begin position="144"/>
        <end position="205"/>
    </location>
</feature>
<feature type="region of interest" description="Disordered" evidence="1">
    <location>
        <begin position="370"/>
        <end position="540"/>
    </location>
</feature>
<keyword evidence="2" id="KW-1185">Reference proteome</keyword>
<evidence type="ECO:0000256" key="1">
    <source>
        <dbReference type="SAM" id="MobiDB-lite"/>
    </source>
</evidence>
<gene>
    <name evidence="3" type="primary">LOC129328563</name>
</gene>